<dbReference type="OrthoDB" id="9792284at2"/>
<feature type="domain" description="DJ-1/PfpI" evidence="2">
    <location>
        <begin position="9"/>
        <end position="177"/>
    </location>
</feature>
<dbReference type="Gene3D" id="3.40.50.880">
    <property type="match status" value="1"/>
</dbReference>
<evidence type="ECO:0000313" key="4">
    <source>
        <dbReference type="Proteomes" id="UP000199251"/>
    </source>
</evidence>
<evidence type="ECO:0000313" key="3">
    <source>
        <dbReference type="EMBL" id="CQD22025.1"/>
    </source>
</evidence>
<dbReference type="InterPro" id="IPR006286">
    <property type="entry name" value="C56_PfpI-like"/>
</dbReference>
<dbReference type="NCBIfam" id="TIGR01382">
    <property type="entry name" value="PfpI"/>
    <property type="match status" value="1"/>
</dbReference>
<dbReference type="RefSeq" id="WP_090607582.1">
    <property type="nucleotide sequence ID" value="NZ_CTEE01000001.1"/>
</dbReference>
<dbReference type="EMBL" id="CTEE01000001">
    <property type="protein sequence ID" value="CQD22025.1"/>
    <property type="molecule type" value="Genomic_DNA"/>
</dbReference>
<gene>
    <name evidence="3" type="ORF">BN1232_05466</name>
</gene>
<organism evidence="3 4">
    <name type="scientific">Mycobacterium lentiflavum</name>
    <dbReference type="NCBI Taxonomy" id="141349"/>
    <lineage>
        <taxon>Bacteria</taxon>
        <taxon>Bacillati</taxon>
        <taxon>Actinomycetota</taxon>
        <taxon>Actinomycetes</taxon>
        <taxon>Mycobacteriales</taxon>
        <taxon>Mycobacteriaceae</taxon>
        <taxon>Mycobacterium</taxon>
        <taxon>Mycobacterium simiae complex</taxon>
    </lineage>
</organism>
<proteinExistence type="inferred from homology"/>
<name>A0A0E4H4R8_MYCLN</name>
<dbReference type="PROSITE" id="PS51276">
    <property type="entry name" value="PEPTIDASE_C56_PFPI"/>
    <property type="match status" value="1"/>
</dbReference>
<dbReference type="CDD" id="cd03134">
    <property type="entry name" value="GATase1_PfpI_like"/>
    <property type="match status" value="1"/>
</dbReference>
<dbReference type="Pfam" id="PF01965">
    <property type="entry name" value="DJ-1_PfpI"/>
    <property type="match status" value="1"/>
</dbReference>
<accession>A0A0E4H4R8</accession>
<protein>
    <submittedName>
        <fullName evidence="3">PfpI</fullName>
    </submittedName>
</protein>
<sequence length="184" mass="19331">MANELQGKAVAILAADGVEKVELEQPRAALKQAGAHVEVLSLKSGEIQAREHDLEPAGRFTVDRAVSDASVEEFDGLVLPGGTVNPDKLRNDATAVSFVRDFVGSGKPVAAICHGPWTLVEAGVAAGRRLTSYPSIRTDLRNAGAHVVDEEVVIDGNLITSRSPSDLPAFCSTLIKQLAHATTG</sequence>
<reference evidence="3 4" key="1">
    <citation type="submission" date="2015-03" db="EMBL/GenBank/DDBJ databases">
        <authorList>
            <person name="Urmite Genomes"/>
        </authorList>
    </citation>
    <scope>NUCLEOTIDE SEQUENCE [LARGE SCALE GENOMIC DNA]</scope>
    <source>
        <strain evidence="3 4">CSUR P1491</strain>
    </source>
</reference>
<evidence type="ECO:0000259" key="2">
    <source>
        <dbReference type="Pfam" id="PF01965"/>
    </source>
</evidence>
<dbReference type="Proteomes" id="UP000199251">
    <property type="component" value="Unassembled WGS sequence"/>
</dbReference>
<dbReference type="SUPFAM" id="SSF52317">
    <property type="entry name" value="Class I glutamine amidotransferase-like"/>
    <property type="match status" value="1"/>
</dbReference>
<dbReference type="InterPro" id="IPR002818">
    <property type="entry name" value="DJ-1/PfpI"/>
</dbReference>
<dbReference type="PROSITE" id="PS51273">
    <property type="entry name" value="GATASE_TYPE_1"/>
    <property type="match status" value="1"/>
</dbReference>
<dbReference type="PANTHER" id="PTHR42733:SF12">
    <property type="entry name" value="PROTEINASE"/>
    <property type="match status" value="1"/>
</dbReference>
<dbReference type="PANTHER" id="PTHR42733">
    <property type="entry name" value="DJ-1 PROTEIN"/>
    <property type="match status" value="1"/>
</dbReference>
<dbReference type="AlphaFoldDB" id="A0A0E4H4R8"/>
<evidence type="ECO:0000256" key="1">
    <source>
        <dbReference type="ARBA" id="ARBA00008542"/>
    </source>
</evidence>
<dbReference type="InterPro" id="IPR029062">
    <property type="entry name" value="Class_I_gatase-like"/>
</dbReference>
<comment type="similarity">
    <text evidence="1">Belongs to the peptidase C56 family.</text>
</comment>
<dbReference type="STRING" id="141349.BN1232_05466"/>